<feature type="transmembrane region" description="Helical" evidence="11">
    <location>
        <begin position="254"/>
        <end position="273"/>
    </location>
</feature>
<accession>A0A0A1U5X8</accession>
<dbReference type="InterPro" id="IPR035952">
    <property type="entry name" value="Rhomboid-like_sf"/>
</dbReference>
<evidence type="ECO:0000256" key="11">
    <source>
        <dbReference type="RuleBase" id="RU362115"/>
    </source>
</evidence>
<feature type="domain" description="Peptidase S54 rhomboid" evidence="12">
    <location>
        <begin position="158"/>
        <end position="294"/>
    </location>
</feature>
<dbReference type="PANTHER" id="PTHR22936:SF69">
    <property type="entry name" value="RHOMBOID-LIKE PROTEIN"/>
    <property type="match status" value="1"/>
</dbReference>
<dbReference type="KEGG" id="eiv:EIN_094530"/>
<evidence type="ECO:0000256" key="4">
    <source>
        <dbReference type="ARBA" id="ARBA00013039"/>
    </source>
</evidence>
<dbReference type="OrthoDB" id="17726at2759"/>
<evidence type="ECO:0000256" key="9">
    <source>
        <dbReference type="ARBA" id="ARBA00022989"/>
    </source>
</evidence>
<name>A0A0A1U5X8_ENTIV</name>
<dbReference type="GO" id="GO:0016020">
    <property type="term" value="C:membrane"/>
    <property type="evidence" value="ECO:0007669"/>
    <property type="project" value="UniProtKB-SubCell"/>
</dbReference>
<feature type="transmembrane region" description="Helical" evidence="11">
    <location>
        <begin position="159"/>
        <end position="181"/>
    </location>
</feature>
<dbReference type="Pfam" id="PF01694">
    <property type="entry name" value="Rhomboid"/>
    <property type="match status" value="1"/>
</dbReference>
<dbReference type="VEuPathDB" id="AmoebaDB:EIN_094530"/>
<dbReference type="GO" id="GO:0006508">
    <property type="term" value="P:proteolysis"/>
    <property type="evidence" value="ECO:0007669"/>
    <property type="project" value="UniProtKB-KW"/>
</dbReference>
<evidence type="ECO:0000256" key="1">
    <source>
        <dbReference type="ARBA" id="ARBA00000156"/>
    </source>
</evidence>
<dbReference type="SUPFAM" id="SSF144091">
    <property type="entry name" value="Rhomboid-like"/>
    <property type="match status" value="1"/>
</dbReference>
<dbReference type="AlphaFoldDB" id="A0A0A1U5X8"/>
<evidence type="ECO:0000256" key="6">
    <source>
        <dbReference type="ARBA" id="ARBA00022692"/>
    </source>
</evidence>
<keyword evidence="8 11" id="KW-0720">Serine protease</keyword>
<dbReference type="EMBL" id="KB206860">
    <property type="protein sequence ID" value="ELP87236.1"/>
    <property type="molecule type" value="Genomic_DNA"/>
</dbReference>
<evidence type="ECO:0000313" key="14">
    <source>
        <dbReference type="Proteomes" id="UP000014680"/>
    </source>
</evidence>
<comment type="catalytic activity">
    <reaction evidence="1 11">
        <text>Cleaves type-1 transmembrane domains using a catalytic dyad composed of serine and histidine that are contributed by different transmembrane domains.</text>
        <dbReference type="EC" id="3.4.21.105"/>
    </reaction>
</comment>
<evidence type="ECO:0000256" key="2">
    <source>
        <dbReference type="ARBA" id="ARBA00004141"/>
    </source>
</evidence>
<keyword evidence="7 11" id="KW-0378">Hydrolase</keyword>
<dbReference type="Proteomes" id="UP000014680">
    <property type="component" value="Unassembled WGS sequence"/>
</dbReference>
<dbReference type="Gene3D" id="1.20.1540.10">
    <property type="entry name" value="Rhomboid-like"/>
    <property type="match status" value="1"/>
</dbReference>
<dbReference type="PANTHER" id="PTHR22936">
    <property type="entry name" value="RHOMBOID-RELATED"/>
    <property type="match status" value="1"/>
</dbReference>
<evidence type="ECO:0000256" key="3">
    <source>
        <dbReference type="ARBA" id="ARBA00009045"/>
    </source>
</evidence>
<dbReference type="RefSeq" id="XP_004254007.1">
    <property type="nucleotide sequence ID" value="XM_004253959.1"/>
</dbReference>
<organism evidence="13 14">
    <name type="scientific">Entamoeba invadens IP1</name>
    <dbReference type="NCBI Taxonomy" id="370355"/>
    <lineage>
        <taxon>Eukaryota</taxon>
        <taxon>Amoebozoa</taxon>
        <taxon>Evosea</taxon>
        <taxon>Archamoebae</taxon>
        <taxon>Mastigamoebida</taxon>
        <taxon>Entamoebidae</taxon>
        <taxon>Entamoeba</taxon>
    </lineage>
</organism>
<evidence type="ECO:0000256" key="8">
    <source>
        <dbReference type="ARBA" id="ARBA00022825"/>
    </source>
</evidence>
<keyword evidence="9 11" id="KW-1133">Transmembrane helix</keyword>
<keyword evidence="5 11" id="KW-0645">Protease</keyword>
<evidence type="ECO:0000256" key="5">
    <source>
        <dbReference type="ARBA" id="ARBA00022670"/>
    </source>
</evidence>
<feature type="transmembrane region" description="Helical" evidence="11">
    <location>
        <begin position="98"/>
        <end position="118"/>
    </location>
</feature>
<feature type="transmembrane region" description="Helical" evidence="11">
    <location>
        <begin position="219"/>
        <end position="242"/>
    </location>
</feature>
<feature type="transmembrane region" description="Helical" evidence="11">
    <location>
        <begin position="193"/>
        <end position="213"/>
    </location>
</feature>
<dbReference type="InterPro" id="IPR002610">
    <property type="entry name" value="Peptidase_S54_rhomboid-like"/>
</dbReference>
<comment type="similarity">
    <text evidence="3 11">Belongs to the peptidase S54 family.</text>
</comment>
<reference evidence="13 14" key="1">
    <citation type="submission" date="2012-10" db="EMBL/GenBank/DDBJ databases">
        <authorList>
            <person name="Zafar N."/>
            <person name="Inman J."/>
            <person name="Hall N."/>
            <person name="Lorenzi H."/>
            <person name="Caler E."/>
        </authorList>
    </citation>
    <scope>NUCLEOTIDE SEQUENCE [LARGE SCALE GENOMIC DNA]</scope>
    <source>
        <strain evidence="13 14">IP1</strain>
    </source>
</reference>
<gene>
    <name evidence="13" type="ORF">EIN_094530</name>
</gene>
<dbReference type="GO" id="GO:0004252">
    <property type="term" value="F:serine-type endopeptidase activity"/>
    <property type="evidence" value="ECO:0007669"/>
    <property type="project" value="InterPro"/>
</dbReference>
<keyword evidence="14" id="KW-1185">Reference proteome</keyword>
<proteinExistence type="inferred from homology"/>
<dbReference type="OMA" id="WNKVVHG"/>
<evidence type="ECO:0000256" key="10">
    <source>
        <dbReference type="ARBA" id="ARBA00023136"/>
    </source>
</evidence>
<dbReference type="InterPro" id="IPR022764">
    <property type="entry name" value="Peptidase_S54_rhomboid_dom"/>
</dbReference>
<comment type="subcellular location">
    <subcellularLocation>
        <location evidence="2 11">Membrane</location>
        <topology evidence="2 11">Multi-pass membrane protein</topology>
    </subcellularLocation>
</comment>
<evidence type="ECO:0000259" key="12">
    <source>
        <dbReference type="Pfam" id="PF01694"/>
    </source>
</evidence>
<dbReference type="EC" id="3.4.21.105" evidence="4"/>
<evidence type="ECO:0000256" key="7">
    <source>
        <dbReference type="ARBA" id="ARBA00022801"/>
    </source>
</evidence>
<comment type="function">
    <text evidence="11">Serine protease involved in intramembrane proteolysis.</text>
</comment>
<protein>
    <recommendedName>
        <fullName evidence="4">rhomboid protease</fullName>
        <ecNumber evidence="4">3.4.21.105</ecNumber>
    </recommendedName>
</protein>
<keyword evidence="6 11" id="KW-0812">Transmembrane</keyword>
<keyword evidence="10 11" id="KW-0472">Membrane</keyword>
<sequence>MADNTLLPLYGTSSDDKEKATTMVDMTQTSSSSSSDDTFNFGTLFLPHHSEPKDDSFVDIDGFLVPFDKNENIIKRLIYCIFPCCLPPFVANSRLEKYLRACVSVSFFLSLTLTAVFISELVMCGIGTFAENPAIGPSVSGIVKYGAKYPYGIKQSYEAYRLFVPIILSPSLMSLLLQVFFTLRFFLYFEHRWGILIFCATYLLTGEAGVLLSCVLSCNSVAVCSSGPFAGLIVVFLIDLALTDDPRRFHFKRSVFTALVALLVIVFVELFPLQDFTCILGSVIVGLALGVLYFVHLNKWFTEQPLLMQTAVYVSLVVFLLLFYTVCCLLIFIWIEPLAISV</sequence>
<dbReference type="GeneID" id="14886385"/>
<feature type="transmembrane region" description="Helical" evidence="11">
    <location>
        <begin position="310"/>
        <end position="335"/>
    </location>
</feature>
<evidence type="ECO:0000313" key="13">
    <source>
        <dbReference type="EMBL" id="ELP87236.1"/>
    </source>
</evidence>
<feature type="transmembrane region" description="Helical" evidence="11">
    <location>
        <begin position="279"/>
        <end position="298"/>
    </location>
</feature>